<dbReference type="RefSeq" id="WP_125095682.1">
    <property type="nucleotide sequence ID" value="NZ_RRUE01000002.1"/>
</dbReference>
<feature type="signal peptide" evidence="2">
    <location>
        <begin position="1"/>
        <end position="26"/>
    </location>
</feature>
<evidence type="ECO:0000313" key="4">
    <source>
        <dbReference type="Proteomes" id="UP000270261"/>
    </source>
</evidence>
<feature type="region of interest" description="Disordered" evidence="1">
    <location>
        <begin position="130"/>
        <end position="171"/>
    </location>
</feature>
<proteinExistence type="predicted"/>
<dbReference type="Proteomes" id="UP000270261">
    <property type="component" value="Unassembled WGS sequence"/>
</dbReference>
<dbReference type="EMBL" id="RRUE01000002">
    <property type="protein sequence ID" value="RRN43470.1"/>
    <property type="molecule type" value="Genomic_DNA"/>
</dbReference>
<dbReference type="AlphaFoldDB" id="A0A426FL67"/>
<feature type="compositionally biased region" description="Polar residues" evidence="1">
    <location>
        <begin position="142"/>
        <end position="154"/>
    </location>
</feature>
<reference evidence="3 4" key="1">
    <citation type="submission" date="2018-11" db="EMBL/GenBank/DDBJ databases">
        <title>Genome sequencing of Lautropia sp. KCOM 2505 (= ChDC F240).</title>
        <authorList>
            <person name="Kook J.-K."/>
            <person name="Park S.-N."/>
            <person name="Lim Y.K."/>
        </authorList>
    </citation>
    <scope>NUCLEOTIDE SEQUENCE [LARGE SCALE GENOMIC DNA]</scope>
    <source>
        <strain evidence="3 4">KCOM 2505</strain>
    </source>
</reference>
<protein>
    <submittedName>
        <fullName evidence="3">Uncharacterized protein</fullName>
    </submittedName>
</protein>
<sequence>MNRVAKRAAMAVVAAVGLGASLNAAAVEYPVNFGEPIVLSEQGQPLKVLLPFDGAPNDRATAVAFLVENTEVPEGFRAPVAKNFTVMRPEASPYVIFHSREDVKAPQIVLTVNVTGDPNSPYQMQLSIPDGSSSRMMMASADGSQNRRAGTGRNSFRRVKGPVARTDLPPK</sequence>
<evidence type="ECO:0000256" key="1">
    <source>
        <dbReference type="SAM" id="MobiDB-lite"/>
    </source>
</evidence>
<comment type="caution">
    <text evidence="3">The sequence shown here is derived from an EMBL/GenBank/DDBJ whole genome shotgun (WGS) entry which is preliminary data.</text>
</comment>
<accession>A0A426FL67</accession>
<keyword evidence="2" id="KW-0732">Signal</keyword>
<gene>
    <name evidence="3" type="ORF">EHV23_08395</name>
</gene>
<evidence type="ECO:0000313" key="3">
    <source>
        <dbReference type="EMBL" id="RRN43470.1"/>
    </source>
</evidence>
<dbReference type="OrthoDB" id="9929879at2"/>
<feature type="chain" id="PRO_5019568809" evidence="2">
    <location>
        <begin position="27"/>
        <end position="171"/>
    </location>
</feature>
<evidence type="ECO:0000256" key="2">
    <source>
        <dbReference type="SAM" id="SignalP"/>
    </source>
</evidence>
<name>A0A426FL67_9BURK</name>
<organism evidence="3 4">
    <name type="scientific">Lautropia dentalis</name>
    <dbReference type="NCBI Taxonomy" id="2490857"/>
    <lineage>
        <taxon>Bacteria</taxon>
        <taxon>Pseudomonadati</taxon>
        <taxon>Pseudomonadota</taxon>
        <taxon>Betaproteobacteria</taxon>
        <taxon>Burkholderiales</taxon>
        <taxon>Burkholderiaceae</taxon>
        <taxon>Lautropia</taxon>
    </lineage>
</organism>
<keyword evidence="4" id="KW-1185">Reference proteome</keyword>